<dbReference type="InterPro" id="IPR052509">
    <property type="entry name" value="Metal_resp_DNA-bind_regulator"/>
</dbReference>
<reference evidence="3 5" key="2">
    <citation type="submission" date="2019-08" db="EMBL/GenBank/DDBJ databases">
        <title>Bacillus genomes from the desert of Cuatro Cienegas, Coahuila.</title>
        <authorList>
            <person name="Olmedo-Alvarez G."/>
        </authorList>
    </citation>
    <scope>NUCLEOTIDE SEQUENCE [LARGE SCALE GENOMIC DNA]</scope>
    <source>
        <strain evidence="3 5">CH88_3T</strain>
    </source>
</reference>
<gene>
    <name evidence="2" type="ORF">B4U37_08235</name>
    <name evidence="3" type="ORF">FZC74_03150</name>
</gene>
<name>A0A1Y0CL46_9BACI</name>
<dbReference type="EMBL" id="VTEU01000001">
    <property type="protein sequence ID" value="TYS61286.1"/>
    <property type="molecule type" value="Genomic_DNA"/>
</dbReference>
<dbReference type="PANTHER" id="PTHR33169:SF27">
    <property type="entry name" value="TRANSCRIPTIONAL REGULATOR PADR FAMILY PROTEIN"/>
    <property type="match status" value="1"/>
</dbReference>
<dbReference type="PANTHER" id="PTHR33169">
    <property type="entry name" value="PADR-FAMILY TRANSCRIPTIONAL REGULATOR"/>
    <property type="match status" value="1"/>
</dbReference>
<dbReference type="InterPro" id="IPR005149">
    <property type="entry name" value="Tscrpt_reg_PadR_N"/>
</dbReference>
<dbReference type="Proteomes" id="UP000323393">
    <property type="component" value="Unassembled WGS sequence"/>
</dbReference>
<reference evidence="2 4" key="1">
    <citation type="submission" date="2017-04" db="EMBL/GenBank/DDBJ databases">
        <title>Complete Genome Sequence of the Bacillus horikoshii 20a strain from Cuatro Cienegas, Coahuila, Mexico.</title>
        <authorList>
            <person name="Zarza E."/>
            <person name="Alcaraz L.D."/>
            <person name="Aguilar-Salinas B."/>
            <person name="Islas A."/>
            <person name="Olmedo-Alvarez G."/>
        </authorList>
    </citation>
    <scope>NUCLEOTIDE SEQUENCE [LARGE SCALE GENOMIC DNA]</scope>
    <source>
        <strain evidence="2 4">20a</strain>
    </source>
</reference>
<dbReference type="Gene3D" id="1.10.10.10">
    <property type="entry name" value="Winged helix-like DNA-binding domain superfamily/Winged helix DNA-binding domain"/>
    <property type="match status" value="1"/>
</dbReference>
<accession>A0A1Y0CL46</accession>
<keyword evidence="4" id="KW-1185">Reference proteome</keyword>
<dbReference type="InterPro" id="IPR036390">
    <property type="entry name" value="WH_DNA-bd_sf"/>
</dbReference>
<dbReference type="Proteomes" id="UP000195573">
    <property type="component" value="Chromosome"/>
</dbReference>
<proteinExistence type="predicted"/>
<dbReference type="SUPFAM" id="SSF46785">
    <property type="entry name" value="Winged helix' DNA-binding domain"/>
    <property type="match status" value="1"/>
</dbReference>
<evidence type="ECO:0000313" key="5">
    <source>
        <dbReference type="Proteomes" id="UP000323393"/>
    </source>
</evidence>
<evidence type="ECO:0000313" key="3">
    <source>
        <dbReference type="EMBL" id="TYS61286.1"/>
    </source>
</evidence>
<dbReference type="EMBL" id="CP020880">
    <property type="protein sequence ID" value="ART76019.1"/>
    <property type="molecule type" value="Genomic_DNA"/>
</dbReference>
<sequence length="181" mass="20995">MAIKLVILGLLMEGDKHPYEIQQVMHDRNMEQYIKMAKGSLYYAVEQLLNKKLIKVKQVVTDQTRPDKTIYSITPDGKEAFQQLLKKQIQAESTHFHPMYTALAFIHLGNENLIREALSARISHTKMQLEMLERVYNQYGIHAPKGSQAIMENAHELCQVELKWLQRLQEDAEEGLFNQEG</sequence>
<dbReference type="GeneID" id="96738411"/>
<dbReference type="Pfam" id="PF03551">
    <property type="entry name" value="PadR"/>
    <property type="match status" value="1"/>
</dbReference>
<dbReference type="AlphaFoldDB" id="A0A1Y0CL46"/>
<feature type="domain" description="Transcription regulator PadR N-terminal" evidence="1">
    <location>
        <begin position="7"/>
        <end position="82"/>
    </location>
</feature>
<evidence type="ECO:0000259" key="1">
    <source>
        <dbReference type="Pfam" id="PF03551"/>
    </source>
</evidence>
<organism evidence="3 5">
    <name type="scientific">Sutcliffiella horikoshii</name>
    <dbReference type="NCBI Taxonomy" id="79883"/>
    <lineage>
        <taxon>Bacteria</taxon>
        <taxon>Bacillati</taxon>
        <taxon>Bacillota</taxon>
        <taxon>Bacilli</taxon>
        <taxon>Bacillales</taxon>
        <taxon>Bacillaceae</taxon>
        <taxon>Sutcliffiella</taxon>
    </lineage>
</organism>
<dbReference type="RefSeq" id="WP_088017831.1">
    <property type="nucleotide sequence ID" value="NZ_CP020880.1"/>
</dbReference>
<evidence type="ECO:0000313" key="4">
    <source>
        <dbReference type="Proteomes" id="UP000195573"/>
    </source>
</evidence>
<evidence type="ECO:0000313" key="2">
    <source>
        <dbReference type="EMBL" id="ART76019.1"/>
    </source>
</evidence>
<dbReference type="InterPro" id="IPR036388">
    <property type="entry name" value="WH-like_DNA-bd_sf"/>
</dbReference>
<dbReference type="KEGG" id="bhk:B4U37_08235"/>
<protein>
    <submittedName>
        <fullName evidence="3">PadR family transcriptional regulator</fullName>
    </submittedName>
</protein>